<dbReference type="InterPro" id="IPR001764">
    <property type="entry name" value="Glyco_hydro_3_N"/>
</dbReference>
<dbReference type="PROSITE" id="PS51257">
    <property type="entry name" value="PROKAR_LIPOPROTEIN"/>
    <property type="match status" value="1"/>
</dbReference>
<comment type="similarity">
    <text evidence="1">Belongs to the glycosyl hydrolase 3 family.</text>
</comment>
<evidence type="ECO:0000256" key="1">
    <source>
        <dbReference type="ARBA" id="ARBA00005336"/>
    </source>
</evidence>
<evidence type="ECO:0000256" key="3">
    <source>
        <dbReference type="ARBA" id="ARBA00023295"/>
    </source>
</evidence>
<keyword evidence="8" id="KW-1185">Reference proteome</keyword>
<feature type="signal peptide" evidence="5">
    <location>
        <begin position="1"/>
        <end position="21"/>
    </location>
</feature>
<name>A0ABV5W6M1_9BACL</name>
<reference evidence="7 8" key="1">
    <citation type="submission" date="2024-09" db="EMBL/GenBank/DDBJ databases">
        <authorList>
            <person name="Sun Q."/>
            <person name="Mori K."/>
        </authorList>
    </citation>
    <scope>NUCLEOTIDE SEQUENCE [LARGE SCALE GENOMIC DNA]</scope>
    <source>
        <strain evidence="7 8">JCM 12520</strain>
    </source>
</reference>
<evidence type="ECO:0000313" key="7">
    <source>
        <dbReference type="EMBL" id="MFB9755841.1"/>
    </source>
</evidence>
<dbReference type="InterPro" id="IPR036962">
    <property type="entry name" value="Glyco_hydro_3_N_sf"/>
</dbReference>
<evidence type="ECO:0000256" key="5">
    <source>
        <dbReference type="SAM" id="SignalP"/>
    </source>
</evidence>
<dbReference type="InterPro" id="IPR017853">
    <property type="entry name" value="GH"/>
</dbReference>
<comment type="caution">
    <text evidence="7">The sequence shown here is derived from an EMBL/GenBank/DDBJ whole genome shotgun (WGS) entry which is preliminary data.</text>
</comment>
<dbReference type="PANTHER" id="PTHR30480">
    <property type="entry name" value="BETA-HEXOSAMINIDASE-RELATED"/>
    <property type="match status" value="1"/>
</dbReference>
<proteinExistence type="inferred from homology"/>
<dbReference type="EC" id="3.2.1.52" evidence="7"/>
<dbReference type="Gene3D" id="3.20.20.300">
    <property type="entry name" value="Glycoside hydrolase, family 3, N-terminal domain"/>
    <property type="match status" value="1"/>
</dbReference>
<feature type="region of interest" description="Disordered" evidence="4">
    <location>
        <begin position="22"/>
        <end position="84"/>
    </location>
</feature>
<feature type="compositionally biased region" description="Gly residues" evidence="4">
    <location>
        <begin position="24"/>
        <end position="43"/>
    </location>
</feature>
<dbReference type="RefSeq" id="WP_344908902.1">
    <property type="nucleotide sequence ID" value="NZ_BAAAYO010000006.1"/>
</dbReference>
<keyword evidence="5" id="KW-0732">Signal</keyword>
<feature type="compositionally biased region" description="Pro residues" evidence="4">
    <location>
        <begin position="71"/>
        <end position="80"/>
    </location>
</feature>
<dbReference type="InterPro" id="IPR019800">
    <property type="entry name" value="Glyco_hydro_3_AS"/>
</dbReference>
<dbReference type="PANTHER" id="PTHR30480:SF16">
    <property type="entry name" value="GLYCOSIDE HYDROLASE FAMILY 3 DOMAIN PROTEIN"/>
    <property type="match status" value="1"/>
</dbReference>
<feature type="compositionally biased region" description="Low complexity" evidence="4">
    <location>
        <begin position="44"/>
        <end position="53"/>
    </location>
</feature>
<feature type="domain" description="Glycoside hydrolase family 3 N-terminal" evidence="6">
    <location>
        <begin position="90"/>
        <end position="412"/>
    </location>
</feature>
<evidence type="ECO:0000259" key="6">
    <source>
        <dbReference type="Pfam" id="PF00933"/>
    </source>
</evidence>
<dbReference type="NCBIfam" id="NF003740">
    <property type="entry name" value="PRK05337.1"/>
    <property type="match status" value="1"/>
</dbReference>
<evidence type="ECO:0000313" key="8">
    <source>
        <dbReference type="Proteomes" id="UP001589619"/>
    </source>
</evidence>
<dbReference type="InterPro" id="IPR050226">
    <property type="entry name" value="NagZ_Beta-hexosaminidase"/>
</dbReference>
<gene>
    <name evidence="7" type="primary">nagZ</name>
    <name evidence="7" type="ORF">ACFFNY_30030</name>
</gene>
<protein>
    <submittedName>
        <fullName evidence="7">Beta-N-acetylhexosaminidase</fullName>
        <ecNumber evidence="7">3.2.1.52</ecNumber>
    </submittedName>
</protein>
<dbReference type="EMBL" id="JBHMAG010000018">
    <property type="protein sequence ID" value="MFB9755841.1"/>
    <property type="molecule type" value="Genomic_DNA"/>
</dbReference>
<keyword evidence="3 7" id="KW-0326">Glycosidase</keyword>
<dbReference type="PROSITE" id="PS00775">
    <property type="entry name" value="GLYCOSYL_HYDROL_F3"/>
    <property type="match status" value="1"/>
</dbReference>
<accession>A0ABV5W6M1</accession>
<organism evidence="7 8">
    <name type="scientific">Paenibacillus hodogayensis</name>
    <dbReference type="NCBI Taxonomy" id="279208"/>
    <lineage>
        <taxon>Bacteria</taxon>
        <taxon>Bacillati</taxon>
        <taxon>Bacillota</taxon>
        <taxon>Bacilli</taxon>
        <taxon>Bacillales</taxon>
        <taxon>Paenibacillaceae</taxon>
        <taxon>Paenibacillus</taxon>
    </lineage>
</organism>
<dbReference type="Pfam" id="PF00933">
    <property type="entry name" value="Glyco_hydro_3"/>
    <property type="match status" value="1"/>
</dbReference>
<evidence type="ECO:0000256" key="4">
    <source>
        <dbReference type="SAM" id="MobiDB-lite"/>
    </source>
</evidence>
<dbReference type="SUPFAM" id="SSF51445">
    <property type="entry name" value="(Trans)glycosidases"/>
    <property type="match status" value="1"/>
</dbReference>
<feature type="chain" id="PRO_5047380504" evidence="5">
    <location>
        <begin position="22"/>
        <end position="441"/>
    </location>
</feature>
<evidence type="ECO:0000256" key="2">
    <source>
        <dbReference type="ARBA" id="ARBA00022801"/>
    </source>
</evidence>
<keyword evidence="2 7" id="KW-0378">Hydrolase</keyword>
<dbReference type="Proteomes" id="UP001589619">
    <property type="component" value="Unassembled WGS sequence"/>
</dbReference>
<sequence>MRTVRIALVLLICAAFGAACSGKSGEGPTGGPQANGGQTGQAGAGANPGAPDQPTNPPNDSGGTGSAPAQPSKPPAPPSDPVKDTIRSMTLDQKLGQMIIAGIDGTKIDEQAKRLIAEDAVGGFILYKPNIETVEQTVALLNALKDANKANPAPLLLSVDQEGGKVDRMPPSFVPVPSSREIAKSGDSEKARAIGEAIGAGVRALGFNVDFAPVLDIDSNPNNPVIGSRSFGPTAAVVSSFGIAEMSGLQAGQVVPVVKHFPGHGDTSVDSHLELPVVNKTLEQLRKLELVPFAKAIEAKADAVMIAHILLPQLDTEFPSSMSAKVIADVLRTEMGFEGVVITDDMTMGAIVKHYDLGQAAVRSVRAGADIVLVAHEYANAKLALGALKQAVESGQIAVEAIDRRVYRILTLKTKYKLSDAPAGTVDMEPINAALRQAVGK</sequence>
<dbReference type="GO" id="GO:0004563">
    <property type="term" value="F:beta-N-acetylhexosaminidase activity"/>
    <property type="evidence" value="ECO:0007669"/>
    <property type="project" value="UniProtKB-EC"/>
</dbReference>